<evidence type="ECO:0000313" key="7">
    <source>
        <dbReference type="EMBL" id="OIW34780.1"/>
    </source>
</evidence>
<keyword evidence="8" id="KW-1185">Reference proteome</keyword>
<dbReference type="EC" id="3.2.1.6" evidence="3"/>
<dbReference type="CDD" id="cd02181">
    <property type="entry name" value="GH16_fungal_Lam16A_glucanase"/>
    <property type="match status" value="1"/>
</dbReference>
<comment type="similarity">
    <text evidence="2">Belongs to the glycosyl hydrolase 16 family.</text>
</comment>
<dbReference type="InterPro" id="IPR013320">
    <property type="entry name" value="ConA-like_dom_sf"/>
</dbReference>
<dbReference type="EMBL" id="KV875093">
    <property type="protein sequence ID" value="OIW34780.1"/>
    <property type="molecule type" value="Genomic_DNA"/>
</dbReference>
<evidence type="ECO:0000313" key="8">
    <source>
        <dbReference type="Proteomes" id="UP000182658"/>
    </source>
</evidence>
<reference evidence="7 8" key="1">
    <citation type="submission" date="2016-10" db="EMBL/GenBank/DDBJ databases">
        <title>Draft genome sequence of Coniochaeta ligniaria NRRL30616, a lignocellulolytic fungus for bioabatement of inhibitors in plant biomass hydrolysates.</title>
        <authorList>
            <consortium name="DOE Joint Genome Institute"/>
            <person name="Jimenez D.J."/>
            <person name="Hector R.E."/>
            <person name="Riley R."/>
            <person name="Sun H."/>
            <person name="Grigoriev I.V."/>
            <person name="Van Elsas J.D."/>
            <person name="Nichols N.N."/>
        </authorList>
    </citation>
    <scope>NUCLEOTIDE SEQUENCE [LARGE SCALE GENOMIC DNA]</scope>
    <source>
        <strain evidence="7 8">NRRL 30616</strain>
    </source>
</reference>
<evidence type="ECO:0000256" key="1">
    <source>
        <dbReference type="ARBA" id="ARBA00000124"/>
    </source>
</evidence>
<accession>A0A1J7JZB8</accession>
<dbReference type="SUPFAM" id="SSF49899">
    <property type="entry name" value="Concanavalin A-like lectins/glucanases"/>
    <property type="match status" value="1"/>
</dbReference>
<organism evidence="7 8">
    <name type="scientific">Coniochaeta ligniaria NRRL 30616</name>
    <dbReference type="NCBI Taxonomy" id="1408157"/>
    <lineage>
        <taxon>Eukaryota</taxon>
        <taxon>Fungi</taxon>
        <taxon>Dikarya</taxon>
        <taxon>Ascomycota</taxon>
        <taxon>Pezizomycotina</taxon>
        <taxon>Sordariomycetes</taxon>
        <taxon>Sordariomycetidae</taxon>
        <taxon>Coniochaetales</taxon>
        <taxon>Coniochaetaceae</taxon>
        <taxon>Coniochaeta</taxon>
    </lineage>
</organism>
<dbReference type="OrthoDB" id="192832at2759"/>
<dbReference type="PROSITE" id="PS51762">
    <property type="entry name" value="GH16_2"/>
    <property type="match status" value="1"/>
</dbReference>
<dbReference type="AlphaFoldDB" id="A0A1J7JZB8"/>
<sequence length="322" mass="34392">MVQIQRALKATLLSAGIVAQAAQYTQIDQYDDSNFFNKVDFFSGPDPTNGFVKYVDAATADSGGLAGFTQGGVYLGVDNKNPTTAGRASTRVTTKTAYTKGLFIADIAHMPAGTGEGGSCGLWPAFWMFGPNWPASGEIDIIEGVNNQSSNAVTLHTSPGCTMTNTGAVASTKLVHDDCQGNQGCGQQTSASNNYGSGFNAAGGGVYALEWTSDHISVWFFARSDPMVARLNATGVVPDPTTFGQPIARFVGNSCNFDDHFMNNNLVFNIDYCGDWAGQVWSQDPTCSQLAPTCSQYVAEHPEAFIEAYWLINSIKVYQQQG</sequence>
<evidence type="ECO:0000256" key="2">
    <source>
        <dbReference type="ARBA" id="ARBA00006865"/>
    </source>
</evidence>
<dbReference type="InterPro" id="IPR050546">
    <property type="entry name" value="Glycosyl_Hydrlase_16"/>
</dbReference>
<dbReference type="Proteomes" id="UP000182658">
    <property type="component" value="Unassembled WGS sequence"/>
</dbReference>
<dbReference type="STRING" id="1408157.A0A1J7JZB8"/>
<name>A0A1J7JZB8_9PEZI</name>
<dbReference type="GO" id="GO:0052861">
    <property type="term" value="F:endo-1,3(4)-beta-glucanase activity"/>
    <property type="evidence" value="ECO:0007669"/>
    <property type="project" value="UniProtKB-EC"/>
</dbReference>
<dbReference type="GO" id="GO:0009251">
    <property type="term" value="P:glucan catabolic process"/>
    <property type="evidence" value="ECO:0007669"/>
    <property type="project" value="TreeGrafter"/>
</dbReference>
<evidence type="ECO:0000259" key="6">
    <source>
        <dbReference type="PROSITE" id="PS51762"/>
    </source>
</evidence>
<dbReference type="InParanoid" id="A0A1J7JZB8"/>
<feature type="domain" description="GH16" evidence="6">
    <location>
        <begin position="22"/>
        <end position="322"/>
    </location>
</feature>
<evidence type="ECO:0000256" key="4">
    <source>
        <dbReference type="ARBA" id="ARBA00022801"/>
    </source>
</evidence>
<keyword evidence="5" id="KW-0326">Glycosidase</keyword>
<protein>
    <recommendedName>
        <fullName evidence="3">endo-1,3(4)-beta-glucanase</fullName>
        <ecNumber evidence="3">3.2.1.6</ecNumber>
    </recommendedName>
</protein>
<dbReference type="InterPro" id="IPR000757">
    <property type="entry name" value="Beta-glucanase-like"/>
</dbReference>
<proteinExistence type="inferred from homology"/>
<comment type="catalytic activity">
    <reaction evidence="1">
        <text>Endohydrolysis of (1-&gt;3)- or (1-&gt;4)-linkages in beta-D-glucans when the glucose residue whose reducing group is involved in the linkage to be hydrolyzed is itself substituted at C-3.</text>
        <dbReference type="EC" id="3.2.1.6"/>
    </reaction>
</comment>
<dbReference type="Pfam" id="PF26113">
    <property type="entry name" value="GH16_XgeA"/>
    <property type="match status" value="1"/>
</dbReference>
<dbReference type="PANTHER" id="PTHR10963">
    <property type="entry name" value="GLYCOSYL HYDROLASE-RELATED"/>
    <property type="match status" value="1"/>
</dbReference>
<gene>
    <name evidence="7" type="ORF">CONLIGDRAFT_567553</name>
</gene>
<dbReference type="PANTHER" id="PTHR10963:SF24">
    <property type="entry name" value="GLYCOSIDASE C21B10.07-RELATED"/>
    <property type="match status" value="1"/>
</dbReference>
<keyword evidence="4 7" id="KW-0378">Hydrolase</keyword>
<dbReference type="Gene3D" id="2.60.120.200">
    <property type="match status" value="1"/>
</dbReference>
<dbReference type="FunFam" id="2.60.120.200:FF:000114">
    <property type="entry name" value="Probable endo-1,3(4)-beta-glucanase NFIA_089530"/>
    <property type="match status" value="1"/>
</dbReference>
<evidence type="ECO:0000256" key="3">
    <source>
        <dbReference type="ARBA" id="ARBA00012599"/>
    </source>
</evidence>
<evidence type="ECO:0000256" key="5">
    <source>
        <dbReference type="ARBA" id="ARBA00023295"/>
    </source>
</evidence>